<dbReference type="Pfam" id="PF04389">
    <property type="entry name" value="Peptidase_M28"/>
    <property type="match status" value="1"/>
</dbReference>
<evidence type="ECO:0000256" key="9">
    <source>
        <dbReference type="ARBA" id="ARBA00022833"/>
    </source>
</evidence>
<feature type="transmembrane region" description="Helical" evidence="12">
    <location>
        <begin position="6"/>
        <end position="27"/>
    </location>
</feature>
<dbReference type="FunFam" id="3.40.630.10:FF:000029">
    <property type="entry name" value="Glutaminyl-peptide cyclotransferase"/>
    <property type="match status" value="1"/>
</dbReference>
<evidence type="ECO:0000313" key="15">
    <source>
        <dbReference type="Proteomes" id="UP001233172"/>
    </source>
</evidence>
<comment type="caution">
    <text evidence="14">The sequence shown here is derived from an EMBL/GenBank/DDBJ whole genome shotgun (WGS) entry which is preliminary data.</text>
</comment>
<dbReference type="GO" id="GO:0016603">
    <property type="term" value="F:glutaminyl-peptide cyclotransferase activity"/>
    <property type="evidence" value="ECO:0007669"/>
    <property type="project" value="UniProtKB-EC"/>
</dbReference>
<keyword evidence="8" id="KW-0479">Metal-binding</keyword>
<dbReference type="GO" id="GO:0005576">
    <property type="term" value="C:extracellular region"/>
    <property type="evidence" value="ECO:0007669"/>
    <property type="project" value="UniProtKB-SubCell"/>
</dbReference>
<evidence type="ECO:0000256" key="10">
    <source>
        <dbReference type="ARBA" id="ARBA00023157"/>
    </source>
</evidence>
<evidence type="ECO:0000256" key="6">
    <source>
        <dbReference type="ARBA" id="ARBA00022525"/>
    </source>
</evidence>
<evidence type="ECO:0000256" key="3">
    <source>
        <dbReference type="ARBA" id="ARBA00006014"/>
    </source>
</evidence>
<gene>
    <name evidence="14" type="ORF">Bpfe_030036</name>
</gene>
<feature type="domain" description="Peptidase M28" evidence="13">
    <location>
        <begin position="116"/>
        <end position="343"/>
    </location>
</feature>
<evidence type="ECO:0000256" key="2">
    <source>
        <dbReference type="ARBA" id="ARBA00004613"/>
    </source>
</evidence>
<keyword evidence="7" id="KW-0808">Transferase</keyword>
<evidence type="ECO:0000313" key="14">
    <source>
        <dbReference type="EMBL" id="KAK0040546.1"/>
    </source>
</evidence>
<name>A0AAD8AQJ0_BIOPF</name>
<dbReference type="Gene3D" id="3.40.630.10">
    <property type="entry name" value="Zn peptidases"/>
    <property type="match status" value="1"/>
</dbReference>
<dbReference type="EMBL" id="JASAOG010000319">
    <property type="protein sequence ID" value="KAK0040546.1"/>
    <property type="molecule type" value="Genomic_DNA"/>
</dbReference>
<organism evidence="14 15">
    <name type="scientific">Biomphalaria pfeifferi</name>
    <name type="common">Bloodfluke planorb</name>
    <name type="synonym">Freshwater snail</name>
    <dbReference type="NCBI Taxonomy" id="112525"/>
    <lineage>
        <taxon>Eukaryota</taxon>
        <taxon>Metazoa</taxon>
        <taxon>Spiralia</taxon>
        <taxon>Lophotrochozoa</taxon>
        <taxon>Mollusca</taxon>
        <taxon>Gastropoda</taxon>
        <taxon>Heterobranchia</taxon>
        <taxon>Euthyneura</taxon>
        <taxon>Panpulmonata</taxon>
        <taxon>Hygrophila</taxon>
        <taxon>Lymnaeoidea</taxon>
        <taxon>Planorbidae</taxon>
        <taxon>Biomphalaria</taxon>
    </lineage>
</organism>
<evidence type="ECO:0000256" key="12">
    <source>
        <dbReference type="SAM" id="Phobius"/>
    </source>
</evidence>
<evidence type="ECO:0000256" key="7">
    <source>
        <dbReference type="ARBA" id="ARBA00022679"/>
    </source>
</evidence>
<dbReference type="EC" id="2.3.2.5" evidence="4"/>
<protein>
    <recommendedName>
        <fullName evidence="5">Glutaminyl-peptide cyclotransferase</fullName>
        <ecNumber evidence="4">2.3.2.5</ecNumber>
    </recommendedName>
</protein>
<reference evidence="14" key="1">
    <citation type="journal article" date="2023" name="PLoS Negl. Trop. Dis.">
        <title>A genome sequence for Biomphalaria pfeifferi, the major vector snail for the human-infecting parasite Schistosoma mansoni.</title>
        <authorList>
            <person name="Bu L."/>
            <person name="Lu L."/>
            <person name="Laidemitt M.R."/>
            <person name="Zhang S.M."/>
            <person name="Mutuku M."/>
            <person name="Mkoji G."/>
            <person name="Steinauer M."/>
            <person name="Loker E.S."/>
        </authorList>
    </citation>
    <scope>NUCLEOTIDE SEQUENCE</scope>
    <source>
        <strain evidence="14">KasaAsao</strain>
    </source>
</reference>
<keyword evidence="12" id="KW-1133">Transmembrane helix</keyword>
<dbReference type="InterPro" id="IPR037457">
    <property type="entry name" value="M28_QC"/>
</dbReference>
<dbReference type="GO" id="GO:0008270">
    <property type="term" value="F:zinc ion binding"/>
    <property type="evidence" value="ECO:0007669"/>
    <property type="project" value="TreeGrafter"/>
</dbReference>
<comment type="catalytic activity">
    <reaction evidence="1">
        <text>N-terminal L-glutaminyl-[peptide] = N-terminal 5-oxo-L-prolyl-[peptide] + NH4(+)</text>
        <dbReference type="Rhea" id="RHEA:23652"/>
        <dbReference type="Rhea" id="RHEA-COMP:11736"/>
        <dbReference type="Rhea" id="RHEA-COMP:11846"/>
        <dbReference type="ChEBI" id="CHEBI:28938"/>
        <dbReference type="ChEBI" id="CHEBI:64722"/>
        <dbReference type="ChEBI" id="CHEBI:87215"/>
        <dbReference type="EC" id="2.3.2.5"/>
    </reaction>
</comment>
<evidence type="ECO:0000256" key="4">
    <source>
        <dbReference type="ARBA" id="ARBA00012012"/>
    </source>
</evidence>
<accession>A0AAD8AQJ0</accession>
<keyword evidence="12" id="KW-0812">Transmembrane</keyword>
<dbReference type="CDD" id="cd03880">
    <property type="entry name" value="M28_QC_like"/>
    <property type="match status" value="1"/>
</dbReference>
<dbReference type="AlphaFoldDB" id="A0AAD8AQJ0"/>
<sequence>MRKIGLDLNVAIFVLVIIAHFHILYAAKAKRQTATKRPLRWVTKDYALEYLTRDMSEMDYFKSDILKPIVIERVSGTEGNRLVQEHITSILKKLSWTVELDTFEDSTPYGTKQFTNIIATFDPSKLRKVVLACHFDSKYFDNKKFVAATDSAVPCAILLETARQLQCLMEKGSTDKSSVSDLTLQLLFLDGEEAFKDWTATDSIYGARHLASKWERESDNKDPNVKKISSIREFILLDLIGTTDTQFNQQFESTQELYKHLVKIEGHLRSNKYLTGGHKGPIFSSQIGWGGIEDDHVPFMRRGVEVLHLISTPFPSIWHQPQDDWSHLDFNLIDDFSRIFRVFVSNLLHLQPEARSCRKKKNSEL</sequence>
<keyword evidence="15" id="KW-1185">Reference proteome</keyword>
<dbReference type="InterPro" id="IPR007484">
    <property type="entry name" value="Peptidase_M28"/>
</dbReference>
<dbReference type="PANTHER" id="PTHR12283">
    <property type="entry name" value="GLUTAMINYL-PEPTIDE CYCLOTRANSFERASE"/>
    <property type="match status" value="1"/>
</dbReference>
<dbReference type="PANTHER" id="PTHR12283:SF6">
    <property type="entry name" value="GLUTAMINYL-PEPTIDE CYCLOTRANSFERASE-RELATED"/>
    <property type="match status" value="1"/>
</dbReference>
<reference evidence="14" key="2">
    <citation type="submission" date="2023-04" db="EMBL/GenBank/DDBJ databases">
        <authorList>
            <person name="Bu L."/>
            <person name="Lu L."/>
            <person name="Laidemitt M.R."/>
            <person name="Zhang S.M."/>
            <person name="Mutuku M."/>
            <person name="Mkoji G."/>
            <person name="Steinauer M."/>
            <person name="Loker E.S."/>
        </authorList>
    </citation>
    <scope>NUCLEOTIDE SEQUENCE</scope>
    <source>
        <strain evidence="14">KasaAsao</strain>
        <tissue evidence="14">Whole Snail</tissue>
    </source>
</reference>
<keyword evidence="6" id="KW-0964">Secreted</keyword>
<evidence type="ECO:0000256" key="5">
    <source>
        <dbReference type="ARBA" id="ARBA00016861"/>
    </source>
</evidence>
<keyword evidence="10" id="KW-1015">Disulfide bond</keyword>
<keyword evidence="9" id="KW-0862">Zinc</keyword>
<dbReference type="SUPFAM" id="SSF53187">
    <property type="entry name" value="Zn-dependent exopeptidases"/>
    <property type="match status" value="1"/>
</dbReference>
<evidence type="ECO:0000259" key="13">
    <source>
        <dbReference type="Pfam" id="PF04389"/>
    </source>
</evidence>
<evidence type="ECO:0000256" key="8">
    <source>
        <dbReference type="ARBA" id="ARBA00022723"/>
    </source>
</evidence>
<dbReference type="Proteomes" id="UP001233172">
    <property type="component" value="Unassembled WGS sequence"/>
</dbReference>
<comment type="subcellular location">
    <subcellularLocation>
        <location evidence="2">Secreted</location>
    </subcellularLocation>
</comment>
<proteinExistence type="inferred from homology"/>
<comment type="similarity">
    <text evidence="3">Belongs to the glutaminyl-peptide cyclotransferase family.</text>
</comment>
<evidence type="ECO:0000256" key="1">
    <source>
        <dbReference type="ARBA" id="ARBA00000001"/>
    </source>
</evidence>
<keyword evidence="11" id="KW-0012">Acyltransferase</keyword>
<evidence type="ECO:0000256" key="11">
    <source>
        <dbReference type="ARBA" id="ARBA00023315"/>
    </source>
</evidence>
<dbReference type="InterPro" id="IPR040234">
    <property type="entry name" value="QC/QCL"/>
</dbReference>
<keyword evidence="12" id="KW-0472">Membrane</keyword>